<dbReference type="EMBL" id="MN659373">
    <property type="protein sequence ID" value="QJA13894.1"/>
    <property type="molecule type" value="Genomic_DNA"/>
</dbReference>
<dbReference type="GO" id="GO:0006412">
    <property type="term" value="P:translation"/>
    <property type="evidence" value="ECO:0007669"/>
    <property type="project" value="UniProtKB-UniRule"/>
</dbReference>
<keyword evidence="7" id="KW-0934">Plastid</keyword>
<protein>
    <recommendedName>
        <fullName evidence="4 5">Large ribosomal subunit protein bL32c</fullName>
    </recommendedName>
</protein>
<evidence type="ECO:0000313" key="7">
    <source>
        <dbReference type="EMBL" id="QJA13894.1"/>
    </source>
</evidence>
<dbReference type="Pfam" id="PF01783">
    <property type="entry name" value="Ribosomal_L32p"/>
    <property type="match status" value="1"/>
</dbReference>
<dbReference type="PANTHER" id="PTHR36083">
    <property type="entry name" value="50S RIBOSOMAL PROTEIN L32, CHLOROPLASTIC"/>
    <property type="match status" value="1"/>
</dbReference>
<keyword evidence="7" id="KW-0150">Chloroplast</keyword>
<dbReference type="HAMAP" id="MF_00340">
    <property type="entry name" value="Ribosomal_bL32"/>
    <property type="match status" value="1"/>
</dbReference>
<dbReference type="GeneID" id="54626717"/>
<keyword evidence="3 5" id="KW-0687">Ribonucleoprotein</keyword>
<evidence type="ECO:0000256" key="4">
    <source>
        <dbReference type="ARBA" id="ARBA00035280"/>
    </source>
</evidence>
<comment type="similarity">
    <text evidence="1 5">Belongs to the bacterial ribosomal protein bL32 family.</text>
</comment>
<proteinExistence type="inferred from homology"/>
<dbReference type="SUPFAM" id="SSF57829">
    <property type="entry name" value="Zn-binding ribosomal proteins"/>
    <property type="match status" value="1"/>
</dbReference>
<evidence type="ECO:0000256" key="5">
    <source>
        <dbReference type="HAMAP-Rule" id="MF_00340"/>
    </source>
</evidence>
<dbReference type="GO" id="GO:0003735">
    <property type="term" value="F:structural constituent of ribosome"/>
    <property type="evidence" value="ECO:0007669"/>
    <property type="project" value="InterPro"/>
</dbReference>
<dbReference type="InterPro" id="IPR002677">
    <property type="entry name" value="Ribosomal_bL32"/>
</dbReference>
<dbReference type="InterPro" id="IPR044958">
    <property type="entry name" value="Ribosomal_bL32_plant/cyanobact"/>
</dbReference>
<accession>A0A6H1XE76</accession>
<reference evidence="7" key="1">
    <citation type="submission" date="2019-11" db="EMBL/GenBank/DDBJ databases">
        <title>The Chloroplast Genome of the Green Alga Aphanochaete confervicola.</title>
        <authorList>
            <person name="Liu B."/>
        </authorList>
    </citation>
    <scope>NUCLEOTIDE SEQUENCE</scope>
</reference>
<dbReference type="AlphaFoldDB" id="A0A6H1XE76"/>
<gene>
    <name evidence="5 7" type="primary">rpl32</name>
</gene>
<keyword evidence="2 5" id="KW-0689">Ribosomal protein</keyword>
<evidence type="ECO:0000256" key="3">
    <source>
        <dbReference type="ARBA" id="ARBA00023274"/>
    </source>
</evidence>
<name>A0A6H1XE76_9CHLO</name>
<feature type="region of interest" description="Disordered" evidence="6">
    <location>
        <begin position="44"/>
        <end position="63"/>
    </location>
</feature>
<comment type="subcellular location">
    <subcellularLocation>
        <location evidence="5">Plastid</location>
        <location evidence="5">Chloroplast</location>
    </subcellularLocation>
</comment>
<dbReference type="RefSeq" id="YP_009774625.1">
    <property type="nucleotide sequence ID" value="NC_047441.1"/>
</dbReference>
<geneLocation type="chloroplast" evidence="7"/>
<evidence type="ECO:0000256" key="1">
    <source>
        <dbReference type="ARBA" id="ARBA00008560"/>
    </source>
</evidence>
<sequence>MAVPKKRTSKSRKNIRKNTWKKKVIKQAIRALFIAKLAQMDTNIESPSSENINSTIPSINTAE</sequence>
<evidence type="ECO:0000256" key="2">
    <source>
        <dbReference type="ARBA" id="ARBA00022980"/>
    </source>
</evidence>
<dbReference type="PANTHER" id="PTHR36083:SF1">
    <property type="entry name" value="LARGE RIBOSOMAL SUBUNIT PROTEIN BL32C"/>
    <property type="match status" value="1"/>
</dbReference>
<dbReference type="GO" id="GO:0015934">
    <property type="term" value="C:large ribosomal subunit"/>
    <property type="evidence" value="ECO:0007669"/>
    <property type="project" value="InterPro"/>
</dbReference>
<organism evidence="7">
    <name type="scientific">Aphanochaete confervicola</name>
    <dbReference type="NCBI Taxonomy" id="764104"/>
    <lineage>
        <taxon>Eukaryota</taxon>
        <taxon>Viridiplantae</taxon>
        <taxon>Chlorophyta</taxon>
        <taxon>core chlorophytes</taxon>
        <taxon>Chlorophyceae</taxon>
        <taxon>OCC clade</taxon>
        <taxon>Chaetophorales</taxon>
        <taxon>Aphanochaetaceae</taxon>
        <taxon>Aphanochaete</taxon>
    </lineage>
</organism>
<dbReference type="InterPro" id="IPR011332">
    <property type="entry name" value="Ribosomal_zn-bd"/>
</dbReference>
<dbReference type="GO" id="GO:0009507">
    <property type="term" value="C:chloroplast"/>
    <property type="evidence" value="ECO:0007669"/>
    <property type="project" value="UniProtKB-SubCell"/>
</dbReference>
<evidence type="ECO:0000256" key="6">
    <source>
        <dbReference type="SAM" id="MobiDB-lite"/>
    </source>
</evidence>